<proteinExistence type="predicted"/>
<keyword evidence="1" id="KW-0812">Transmembrane</keyword>
<dbReference type="EMBL" id="CAAALY010088661">
    <property type="protein sequence ID" value="VEL27641.1"/>
    <property type="molecule type" value="Genomic_DNA"/>
</dbReference>
<gene>
    <name evidence="2" type="ORF">PXEA_LOCUS21081</name>
</gene>
<feature type="transmembrane region" description="Helical" evidence="1">
    <location>
        <begin position="20"/>
        <end position="38"/>
    </location>
</feature>
<dbReference type="AlphaFoldDB" id="A0A3S5FEU9"/>
<sequence>MLYAGNLVRLVLPGFASGYFGQLDQILLLFTLVFSQLANRRLDARQLFLFEPTTHSFRPLEDPRIEGLKGIRVVASPENEAGLPRSKDCRIVRRCSQLGVCTAVTD</sequence>
<keyword evidence="1" id="KW-1133">Transmembrane helix</keyword>
<accession>A0A3S5FEU9</accession>
<evidence type="ECO:0000256" key="1">
    <source>
        <dbReference type="SAM" id="Phobius"/>
    </source>
</evidence>
<name>A0A3S5FEU9_9PLAT</name>
<comment type="caution">
    <text evidence="2">The sequence shown here is derived from an EMBL/GenBank/DDBJ whole genome shotgun (WGS) entry which is preliminary data.</text>
</comment>
<keyword evidence="1" id="KW-0472">Membrane</keyword>
<protein>
    <submittedName>
        <fullName evidence="2">Uncharacterized protein</fullName>
    </submittedName>
</protein>
<reference evidence="2" key="1">
    <citation type="submission" date="2018-11" db="EMBL/GenBank/DDBJ databases">
        <authorList>
            <consortium name="Pathogen Informatics"/>
        </authorList>
    </citation>
    <scope>NUCLEOTIDE SEQUENCE</scope>
</reference>
<evidence type="ECO:0000313" key="3">
    <source>
        <dbReference type="Proteomes" id="UP000784294"/>
    </source>
</evidence>
<evidence type="ECO:0000313" key="2">
    <source>
        <dbReference type="EMBL" id="VEL27641.1"/>
    </source>
</evidence>
<dbReference type="Proteomes" id="UP000784294">
    <property type="component" value="Unassembled WGS sequence"/>
</dbReference>
<organism evidence="2 3">
    <name type="scientific">Protopolystoma xenopodis</name>
    <dbReference type="NCBI Taxonomy" id="117903"/>
    <lineage>
        <taxon>Eukaryota</taxon>
        <taxon>Metazoa</taxon>
        <taxon>Spiralia</taxon>
        <taxon>Lophotrochozoa</taxon>
        <taxon>Platyhelminthes</taxon>
        <taxon>Monogenea</taxon>
        <taxon>Polyopisthocotylea</taxon>
        <taxon>Polystomatidea</taxon>
        <taxon>Polystomatidae</taxon>
        <taxon>Protopolystoma</taxon>
    </lineage>
</organism>
<keyword evidence="3" id="KW-1185">Reference proteome</keyword>